<feature type="domain" description="HTH tetR-type" evidence="5">
    <location>
        <begin position="1"/>
        <end position="39"/>
    </location>
</feature>
<evidence type="ECO:0000259" key="5">
    <source>
        <dbReference type="PROSITE" id="PS50977"/>
    </source>
</evidence>
<feature type="DNA-binding region" description="H-T-H motif" evidence="4">
    <location>
        <begin position="2"/>
        <end position="21"/>
    </location>
</feature>
<keyword evidence="2 4" id="KW-0238">DNA-binding</keyword>
<dbReference type="Pfam" id="PF00440">
    <property type="entry name" value="TetR_N"/>
    <property type="match status" value="1"/>
</dbReference>
<evidence type="ECO:0000256" key="4">
    <source>
        <dbReference type="PROSITE-ProRule" id="PRU00335"/>
    </source>
</evidence>
<dbReference type="SUPFAM" id="SSF48498">
    <property type="entry name" value="Tetracyclin repressor-like, C-terminal domain"/>
    <property type="match status" value="1"/>
</dbReference>
<gene>
    <name evidence="6" type="ORF">GCM10010862_54380</name>
</gene>
<keyword evidence="7" id="KW-1185">Reference proteome</keyword>
<protein>
    <recommendedName>
        <fullName evidence="5">HTH tetR-type domain-containing protein</fullName>
    </recommendedName>
</protein>
<dbReference type="Gene3D" id="1.10.357.10">
    <property type="entry name" value="Tetracycline Repressor, domain 2"/>
    <property type="match status" value="1"/>
</dbReference>
<reference evidence="7" key="1">
    <citation type="journal article" date="2019" name="Int. J. Syst. Evol. Microbiol.">
        <title>The Global Catalogue of Microorganisms (GCM) 10K type strain sequencing project: providing services to taxonomists for standard genome sequencing and annotation.</title>
        <authorList>
            <consortium name="The Broad Institute Genomics Platform"/>
            <consortium name="The Broad Institute Genome Sequencing Center for Infectious Disease"/>
            <person name="Wu L."/>
            <person name="Ma J."/>
        </authorList>
    </citation>
    <scope>NUCLEOTIDE SEQUENCE [LARGE SCALE GENOMIC DNA]</scope>
    <source>
        <strain evidence="7">NBRC 112416</strain>
    </source>
</reference>
<sequence length="165" mass="17397">MSLREIARRAGVSPAAPYRHFAGLGELLAAVAADGFGKLAADLDDAWSKAVGDPLPALGRAYVRFARANPRLYRLMFGAATDAGPDSPIGLAGREAFARLKAAIAEGGALEENTARIAAVSAWAHVHGLAMLLLDRQIPRIDAVDEEALVAAVTDQFVRGLRARL</sequence>
<dbReference type="SUPFAM" id="SSF46689">
    <property type="entry name" value="Homeodomain-like"/>
    <property type="match status" value="1"/>
</dbReference>
<organism evidence="6 7">
    <name type="scientific">Devosia nitrariae</name>
    <dbReference type="NCBI Taxonomy" id="2071872"/>
    <lineage>
        <taxon>Bacteria</taxon>
        <taxon>Pseudomonadati</taxon>
        <taxon>Pseudomonadota</taxon>
        <taxon>Alphaproteobacteria</taxon>
        <taxon>Hyphomicrobiales</taxon>
        <taxon>Devosiaceae</taxon>
        <taxon>Devosia</taxon>
    </lineage>
</organism>
<proteinExistence type="predicted"/>
<dbReference type="EMBL" id="BSNS01000034">
    <property type="protein sequence ID" value="GLQ58179.1"/>
    <property type="molecule type" value="Genomic_DNA"/>
</dbReference>
<dbReference type="Proteomes" id="UP001156691">
    <property type="component" value="Unassembled WGS sequence"/>
</dbReference>
<dbReference type="InterPro" id="IPR001647">
    <property type="entry name" value="HTH_TetR"/>
</dbReference>
<name>A0ABQ5WDK5_9HYPH</name>
<dbReference type="InterPro" id="IPR009057">
    <property type="entry name" value="Homeodomain-like_sf"/>
</dbReference>
<comment type="caution">
    <text evidence="6">The sequence shown here is derived from an EMBL/GenBank/DDBJ whole genome shotgun (WGS) entry which is preliminary data.</text>
</comment>
<keyword evidence="1" id="KW-0805">Transcription regulation</keyword>
<dbReference type="InterPro" id="IPR036271">
    <property type="entry name" value="Tet_transcr_reg_TetR-rel_C_sf"/>
</dbReference>
<dbReference type="InterPro" id="IPR050109">
    <property type="entry name" value="HTH-type_TetR-like_transc_reg"/>
</dbReference>
<evidence type="ECO:0000256" key="3">
    <source>
        <dbReference type="ARBA" id="ARBA00023163"/>
    </source>
</evidence>
<evidence type="ECO:0000256" key="2">
    <source>
        <dbReference type="ARBA" id="ARBA00023125"/>
    </source>
</evidence>
<dbReference type="PANTHER" id="PTHR30055">
    <property type="entry name" value="HTH-TYPE TRANSCRIPTIONAL REGULATOR RUTR"/>
    <property type="match status" value="1"/>
</dbReference>
<dbReference type="PROSITE" id="PS50977">
    <property type="entry name" value="HTH_TETR_2"/>
    <property type="match status" value="1"/>
</dbReference>
<dbReference type="InterPro" id="IPR025996">
    <property type="entry name" value="MT1864/Rv1816-like_C"/>
</dbReference>
<keyword evidence="3" id="KW-0804">Transcription</keyword>
<accession>A0ABQ5WDK5</accession>
<evidence type="ECO:0000313" key="7">
    <source>
        <dbReference type="Proteomes" id="UP001156691"/>
    </source>
</evidence>
<evidence type="ECO:0000256" key="1">
    <source>
        <dbReference type="ARBA" id="ARBA00023015"/>
    </source>
</evidence>
<dbReference type="PANTHER" id="PTHR30055:SF220">
    <property type="entry name" value="TETR-FAMILY REGULATORY PROTEIN"/>
    <property type="match status" value="1"/>
</dbReference>
<dbReference type="Pfam" id="PF13305">
    <property type="entry name" value="TetR_C_33"/>
    <property type="match status" value="1"/>
</dbReference>
<evidence type="ECO:0000313" key="6">
    <source>
        <dbReference type="EMBL" id="GLQ58179.1"/>
    </source>
</evidence>